<protein>
    <submittedName>
        <fullName evidence="2">Uncharacterized protein</fullName>
    </submittedName>
</protein>
<name>A0AAD6RBH0_9ROSI</name>
<reference evidence="2" key="1">
    <citation type="journal article" date="2023" name="Mol. Ecol. Resour.">
        <title>Chromosome-level genome assembly of a triploid poplar Populus alba 'Berolinensis'.</title>
        <authorList>
            <person name="Chen S."/>
            <person name="Yu Y."/>
            <person name="Wang X."/>
            <person name="Wang S."/>
            <person name="Zhang T."/>
            <person name="Zhou Y."/>
            <person name="He R."/>
            <person name="Meng N."/>
            <person name="Wang Y."/>
            <person name="Liu W."/>
            <person name="Liu Z."/>
            <person name="Liu J."/>
            <person name="Guo Q."/>
            <person name="Huang H."/>
            <person name="Sederoff R.R."/>
            <person name="Wang G."/>
            <person name="Qu G."/>
            <person name="Chen S."/>
        </authorList>
    </citation>
    <scope>NUCLEOTIDE SEQUENCE</scope>
    <source>
        <strain evidence="2">SC-2020</strain>
    </source>
</reference>
<feature type="region of interest" description="Disordered" evidence="1">
    <location>
        <begin position="59"/>
        <end position="81"/>
    </location>
</feature>
<sequence length="81" mass="9216">MTNHDRHGEKRMGTGLARRSTDGRSESKEKNVYFVPSKKANVENSHEDRIWNVKEDEEAPCYSSFSSTTGRPFGYSGSLHH</sequence>
<gene>
    <name evidence="2" type="ORF">NC653_005230</name>
</gene>
<evidence type="ECO:0000256" key="1">
    <source>
        <dbReference type="SAM" id="MobiDB-lite"/>
    </source>
</evidence>
<feature type="compositionally biased region" description="Basic and acidic residues" evidence="1">
    <location>
        <begin position="19"/>
        <end position="31"/>
    </location>
</feature>
<keyword evidence="3" id="KW-1185">Reference proteome</keyword>
<dbReference type="EMBL" id="JAQIZT010000002">
    <property type="protein sequence ID" value="KAJ7005834.1"/>
    <property type="molecule type" value="Genomic_DNA"/>
</dbReference>
<feature type="region of interest" description="Disordered" evidence="1">
    <location>
        <begin position="1"/>
        <end position="41"/>
    </location>
</feature>
<comment type="caution">
    <text evidence="2">The sequence shown here is derived from an EMBL/GenBank/DDBJ whole genome shotgun (WGS) entry which is preliminary data.</text>
</comment>
<organism evidence="2 3">
    <name type="scientific">Populus alba x Populus x berolinensis</name>
    <dbReference type="NCBI Taxonomy" id="444605"/>
    <lineage>
        <taxon>Eukaryota</taxon>
        <taxon>Viridiplantae</taxon>
        <taxon>Streptophyta</taxon>
        <taxon>Embryophyta</taxon>
        <taxon>Tracheophyta</taxon>
        <taxon>Spermatophyta</taxon>
        <taxon>Magnoliopsida</taxon>
        <taxon>eudicotyledons</taxon>
        <taxon>Gunneridae</taxon>
        <taxon>Pentapetalae</taxon>
        <taxon>rosids</taxon>
        <taxon>fabids</taxon>
        <taxon>Malpighiales</taxon>
        <taxon>Salicaceae</taxon>
        <taxon>Saliceae</taxon>
        <taxon>Populus</taxon>
    </lineage>
</organism>
<evidence type="ECO:0000313" key="2">
    <source>
        <dbReference type="EMBL" id="KAJ7005834.1"/>
    </source>
</evidence>
<proteinExistence type="predicted"/>
<feature type="compositionally biased region" description="Basic and acidic residues" evidence="1">
    <location>
        <begin position="1"/>
        <end position="12"/>
    </location>
</feature>
<evidence type="ECO:0000313" key="3">
    <source>
        <dbReference type="Proteomes" id="UP001164929"/>
    </source>
</evidence>
<dbReference type="AlphaFoldDB" id="A0AAD6RBH0"/>
<accession>A0AAD6RBH0</accession>
<dbReference type="Proteomes" id="UP001164929">
    <property type="component" value="Chromosome 2"/>
</dbReference>